<dbReference type="RefSeq" id="WP_091494964.1">
    <property type="nucleotide sequence ID" value="NZ_FODJ01000001.1"/>
</dbReference>
<evidence type="ECO:0000256" key="1">
    <source>
        <dbReference type="SAM" id="Phobius"/>
    </source>
</evidence>
<proteinExistence type="predicted"/>
<protein>
    <submittedName>
        <fullName evidence="3">Tape measure domain-containing protein</fullName>
    </submittedName>
</protein>
<keyword evidence="4" id="KW-1185">Reference proteome</keyword>
<dbReference type="OrthoDB" id="1677957at2"/>
<evidence type="ECO:0000313" key="4">
    <source>
        <dbReference type="Proteomes" id="UP000199300"/>
    </source>
</evidence>
<evidence type="ECO:0000259" key="2">
    <source>
        <dbReference type="Pfam" id="PF20155"/>
    </source>
</evidence>
<feature type="transmembrane region" description="Helical" evidence="1">
    <location>
        <begin position="559"/>
        <end position="585"/>
    </location>
</feature>
<dbReference type="Proteomes" id="UP000199300">
    <property type="component" value="Unassembled WGS sequence"/>
</dbReference>
<evidence type="ECO:0000313" key="3">
    <source>
        <dbReference type="EMBL" id="SEN73599.1"/>
    </source>
</evidence>
<sequence length="870" mass="94449">MDNNAIARSIKLFESFGSVIQQFNKGLANAIDNFEKFQVVLDKGCNSAPTPLSQGFDKANQIDFMSREICTGGVDDNNDLSLMNHASSLSQLELSYQRISIGANRYASMLLVLRSSMGQMIQLQSSLGNNKGLNLQQTKLQRAAEYAQMLINRFKQTSPPIIALSYHISRVKDHITQSALAQSRFGQVIGRSLGFIGRLTSSAARLPGAWVSLIPIIGQAIKKQYQLRTAIQTTAKGQQKFNGLSFLKGIGNAIKTVRQFAQLLGAAASQADLITQSMRRVSNITNSDQSLDQLNDNIMASSIDARTPWQETAAFVAKVAQTSGGLFANNDEVVGFTNLLQKSFKAGGASAEEQKSSMTQLAQALQKGVLSGQELNSIMTDAPMIVDAITNHLGITKSELSGIADEGQLSAQLFKDAMFAAATDINNKFQEIPMTWGEMWAQTKNIALYAFMPLIESFNAFINSDVGQQIFESISTGFVMLAEVASWVFAFIVIGLTWLQENIEKVMTFFTILGVVIATVALIVAISWAIANWPIILMILLIMALVNFFESLGITASDILGFIAGTFAFLGVLIYDVIIILVGIFEFLFQLVTNGLIGIANLALAAAEFFANSWNNSIYNVRKAAHAMITFILDIFAKLAEGSGETGLALANAFVNGANMAIKGINWLIDAINEIPGISLGKISTMDNFGSSAELGDQIRGLVDHFDPGDEPEQIQYKRFKYLEMDGLSKVGDKLKNPNDAFNKAYEKGSNLGNNANGFMDSLTSKMSGDLGLSPSTNSLGNIGDGTGDKIGKGKEIGDIGKIKSEVSINDEDLKYLRDIAERNFIIRYQQLSPNATVNLYGSNNKEQDAKKLLEEMEILIEAAAATNLA</sequence>
<dbReference type="EMBL" id="FODJ01000001">
    <property type="protein sequence ID" value="SEN73599.1"/>
    <property type="molecule type" value="Genomic_DNA"/>
</dbReference>
<dbReference type="AlphaFoldDB" id="A0A1H8IZ09"/>
<dbReference type="InterPro" id="IPR013491">
    <property type="entry name" value="Tape_meas_N"/>
</dbReference>
<feature type="transmembrane region" description="Helical" evidence="1">
    <location>
        <begin position="506"/>
        <end position="529"/>
    </location>
</feature>
<keyword evidence="1" id="KW-0812">Transmembrane</keyword>
<dbReference type="NCBIfam" id="TIGR02675">
    <property type="entry name" value="tape_meas_nterm"/>
    <property type="match status" value="1"/>
</dbReference>
<dbReference type="Pfam" id="PF20155">
    <property type="entry name" value="TMP_3"/>
    <property type="match status" value="1"/>
</dbReference>
<keyword evidence="1" id="KW-0472">Membrane</keyword>
<feature type="domain" description="Tape measure protein N-terminal" evidence="2">
    <location>
        <begin position="267"/>
        <end position="445"/>
    </location>
</feature>
<keyword evidence="1" id="KW-1133">Transmembrane helix</keyword>
<feature type="transmembrane region" description="Helical" evidence="1">
    <location>
        <begin position="535"/>
        <end position="552"/>
    </location>
</feature>
<dbReference type="STRING" id="872970.SAMN04488134_101773"/>
<reference evidence="3 4" key="1">
    <citation type="submission" date="2016-10" db="EMBL/GenBank/DDBJ databases">
        <authorList>
            <person name="de Groot N.N."/>
        </authorList>
    </citation>
    <scope>NUCLEOTIDE SEQUENCE [LARGE SCALE GENOMIC DNA]</scope>
    <source>
        <strain evidence="3 4">CGMCC 1.10434</strain>
    </source>
</reference>
<name>A0A1H8IZ09_9BACI</name>
<gene>
    <name evidence="3" type="ORF">SAMN04488134_101773</name>
</gene>
<feature type="transmembrane region" description="Helical" evidence="1">
    <location>
        <begin position="478"/>
        <end position="499"/>
    </location>
</feature>
<organism evidence="3 4">
    <name type="scientific">Amphibacillus marinus</name>
    <dbReference type="NCBI Taxonomy" id="872970"/>
    <lineage>
        <taxon>Bacteria</taxon>
        <taxon>Bacillati</taxon>
        <taxon>Bacillota</taxon>
        <taxon>Bacilli</taxon>
        <taxon>Bacillales</taxon>
        <taxon>Bacillaceae</taxon>
        <taxon>Amphibacillus</taxon>
    </lineage>
</organism>
<accession>A0A1H8IZ09</accession>